<dbReference type="InterPro" id="IPR002636">
    <property type="entry name" value="DUF29"/>
</dbReference>
<keyword evidence="2" id="KW-1185">Reference proteome</keyword>
<dbReference type="Pfam" id="PF01724">
    <property type="entry name" value="DUF29"/>
    <property type="match status" value="1"/>
</dbReference>
<dbReference type="EMBL" id="JABVCQ010000018">
    <property type="protein sequence ID" value="MBB1126444.1"/>
    <property type="molecule type" value="Genomic_DNA"/>
</dbReference>
<dbReference type="PANTHER" id="PTHR34235">
    <property type="entry name" value="SLR1203 PROTEIN-RELATED"/>
    <property type="match status" value="1"/>
</dbReference>
<dbReference type="AlphaFoldDB" id="A0A839HD55"/>
<protein>
    <submittedName>
        <fullName evidence="1">DUF29 domain-containing protein</fullName>
    </submittedName>
</protein>
<name>A0A839HD55_9GAMM</name>
<sequence length="150" mass="17473">MSPDYDTDYYAWLISNAESLRAGRVTEIDTTRIAEELEDMGKSERRAIESWLKVLILHLLKWRYQPLHRSASWAQSIDNARDEIQQRLHDSPSLLPRLNEMIVARYPAARRAAMRETGLSLNTFPEDCPFTIAQLLDDAFWPEYANEMSQ</sequence>
<evidence type="ECO:0000313" key="2">
    <source>
        <dbReference type="Proteomes" id="UP000548632"/>
    </source>
</evidence>
<evidence type="ECO:0000313" key="1">
    <source>
        <dbReference type="EMBL" id="MBB1126444.1"/>
    </source>
</evidence>
<reference evidence="1 2" key="1">
    <citation type="journal article" date="2020" name="Arch. Microbiol.">
        <title>The genome sequence of the giant phototrophic gammaproteobacterium Thiospirillum jenense gives insight into its physiological properties and phylogenetic relationships.</title>
        <authorList>
            <person name="Imhoff J.F."/>
            <person name="Meyer T.E."/>
            <person name="Kyndt J.A."/>
        </authorList>
    </citation>
    <scope>NUCLEOTIDE SEQUENCE [LARGE SCALE GENOMIC DNA]</scope>
    <source>
        <strain evidence="1 2">DSM 216</strain>
    </source>
</reference>
<accession>A0A839HD55</accession>
<dbReference type="Gene3D" id="1.20.1220.20">
    <property type="entry name" value="Uncharcterised protein PF01724"/>
    <property type="match status" value="1"/>
</dbReference>
<comment type="caution">
    <text evidence="1">The sequence shown here is derived from an EMBL/GenBank/DDBJ whole genome shotgun (WGS) entry which is preliminary data.</text>
</comment>
<proteinExistence type="predicted"/>
<gene>
    <name evidence="1" type="ORF">HUK38_09380</name>
</gene>
<dbReference type="RefSeq" id="WP_182584068.1">
    <property type="nucleotide sequence ID" value="NZ_JABVCQ010000018.1"/>
</dbReference>
<dbReference type="Proteomes" id="UP000548632">
    <property type="component" value="Unassembled WGS sequence"/>
</dbReference>
<organism evidence="1 2">
    <name type="scientific">Thiospirillum jenense</name>
    <dbReference type="NCBI Taxonomy" id="1653858"/>
    <lineage>
        <taxon>Bacteria</taxon>
        <taxon>Pseudomonadati</taxon>
        <taxon>Pseudomonadota</taxon>
        <taxon>Gammaproteobacteria</taxon>
        <taxon>Chromatiales</taxon>
        <taxon>Chromatiaceae</taxon>
        <taxon>Thiospirillum</taxon>
    </lineage>
</organism>